<organism evidence="3 4">
    <name type="scientific">Clostridium malenominatum</name>
    <dbReference type="NCBI Taxonomy" id="1539"/>
    <lineage>
        <taxon>Bacteria</taxon>
        <taxon>Bacillati</taxon>
        <taxon>Bacillota</taxon>
        <taxon>Clostridia</taxon>
        <taxon>Eubacteriales</taxon>
        <taxon>Clostridiaceae</taxon>
        <taxon>Clostridium</taxon>
    </lineage>
</organism>
<evidence type="ECO:0000259" key="1">
    <source>
        <dbReference type="PROSITE" id="PS50902"/>
    </source>
</evidence>
<dbReference type="PANTHER" id="PTHR43122">
    <property type="entry name" value="FERREDOXIN SUBUNIT OF PYRUVATE:FLAVODOXIN OXIDOREDUCTASE-RELATED"/>
    <property type="match status" value="1"/>
</dbReference>
<dbReference type="SUPFAM" id="SSF52218">
    <property type="entry name" value="Flavoproteins"/>
    <property type="match status" value="1"/>
</dbReference>
<dbReference type="InterPro" id="IPR047964">
    <property type="entry name" value="EFR1-like"/>
</dbReference>
<evidence type="ECO:0000259" key="2">
    <source>
        <dbReference type="PROSITE" id="PS51379"/>
    </source>
</evidence>
<name>A0ABP3U0S3_9CLOT</name>
<dbReference type="PROSITE" id="PS51379">
    <property type="entry name" value="4FE4S_FER_2"/>
    <property type="match status" value="2"/>
</dbReference>
<reference evidence="4" key="1">
    <citation type="journal article" date="2019" name="Int. J. Syst. Evol. Microbiol.">
        <title>The Global Catalogue of Microorganisms (GCM) 10K type strain sequencing project: providing services to taxonomists for standard genome sequencing and annotation.</title>
        <authorList>
            <consortium name="The Broad Institute Genomics Platform"/>
            <consortium name="The Broad Institute Genome Sequencing Center for Infectious Disease"/>
            <person name="Wu L."/>
            <person name="Ma J."/>
        </authorList>
    </citation>
    <scope>NUCLEOTIDE SEQUENCE [LARGE SCALE GENOMIC DNA]</scope>
    <source>
        <strain evidence="4">JCM 1405</strain>
    </source>
</reference>
<comment type="caution">
    <text evidence="3">The sequence shown here is derived from an EMBL/GenBank/DDBJ whole genome shotgun (WGS) entry which is preliminary data.</text>
</comment>
<dbReference type="Gene3D" id="3.30.70.20">
    <property type="match status" value="1"/>
</dbReference>
<evidence type="ECO:0000313" key="3">
    <source>
        <dbReference type="EMBL" id="GAA0720636.1"/>
    </source>
</evidence>
<accession>A0ABP3U0S3</accession>
<dbReference type="EMBL" id="BAAACF010000001">
    <property type="protein sequence ID" value="GAA0720636.1"/>
    <property type="molecule type" value="Genomic_DNA"/>
</dbReference>
<dbReference type="PROSITE" id="PS50902">
    <property type="entry name" value="FLAVODOXIN_LIKE"/>
    <property type="match status" value="1"/>
</dbReference>
<feature type="domain" description="4Fe-4S ferredoxin-type" evidence="2">
    <location>
        <begin position="182"/>
        <end position="210"/>
    </location>
</feature>
<proteinExistence type="predicted"/>
<evidence type="ECO:0000313" key="4">
    <source>
        <dbReference type="Proteomes" id="UP001500339"/>
    </source>
</evidence>
<dbReference type="Proteomes" id="UP001500339">
    <property type="component" value="Unassembled WGS sequence"/>
</dbReference>
<dbReference type="InterPro" id="IPR017896">
    <property type="entry name" value="4Fe4S_Fe-S-bd"/>
</dbReference>
<dbReference type="RefSeq" id="WP_343767333.1">
    <property type="nucleotide sequence ID" value="NZ_BAAACF010000001.1"/>
</dbReference>
<dbReference type="InterPro" id="IPR008254">
    <property type="entry name" value="Flavodoxin/NO_synth"/>
</dbReference>
<dbReference type="Gene3D" id="3.40.50.360">
    <property type="match status" value="1"/>
</dbReference>
<dbReference type="Pfam" id="PF12838">
    <property type="entry name" value="Fer4_7"/>
    <property type="match status" value="1"/>
</dbReference>
<dbReference type="PANTHER" id="PTHR43122:SF1">
    <property type="entry name" value="IRON-SULFUR-BINDING PROTEIN"/>
    <property type="match status" value="1"/>
</dbReference>
<keyword evidence="4" id="KW-1185">Reference proteome</keyword>
<dbReference type="SUPFAM" id="SSF54862">
    <property type="entry name" value="4Fe-4S ferredoxins"/>
    <property type="match status" value="1"/>
</dbReference>
<protein>
    <submittedName>
        <fullName evidence="3">EFR1 family ferrodoxin</fullName>
    </submittedName>
</protein>
<dbReference type="NCBIfam" id="NF038196">
    <property type="entry name" value="ferrodoxin_EFR1"/>
    <property type="match status" value="1"/>
</dbReference>
<gene>
    <name evidence="3" type="ORF">GCM10008905_10040</name>
</gene>
<dbReference type="InterPro" id="IPR029039">
    <property type="entry name" value="Flavoprotein-like_sf"/>
</dbReference>
<sequence>MDKQLNLLYFTATDSTAKVVKEVASGINEKFKEYNITLPLNREKELVFSSEDLVVIGVPVYGGRVPEFLVNYFGKIKGNNTPAIFIVVYGNRDYEDALLELKNTFEENGFIGIAGASFIGEHSYTTELGTHRPDKGDLEIAKSFGEKILEKLNNTEATLKETQLVVKGNLHYKERKSAMGPMAPETNEDCINCGVCANYCPMSAINFNDYSDIDIAKCIKCCSCIKRCPVNAKSFNDEMFKIFTQRLIDNFSSTRKEPELFLCNLF</sequence>
<feature type="domain" description="4Fe-4S ferredoxin-type" evidence="2">
    <location>
        <begin position="213"/>
        <end position="238"/>
    </location>
</feature>
<feature type="domain" description="Flavodoxin-like" evidence="1">
    <location>
        <begin position="5"/>
        <end position="149"/>
    </location>
</feature>